<dbReference type="WBParaSite" id="GPUH_0002243301-mRNA-1">
    <property type="protein sequence ID" value="GPUH_0002243301-mRNA-1"/>
    <property type="gene ID" value="GPUH_0002243301"/>
</dbReference>
<evidence type="ECO:0000313" key="7">
    <source>
        <dbReference type="EMBL" id="VDN39981.1"/>
    </source>
</evidence>
<keyword evidence="8" id="KW-1185">Reference proteome</keyword>
<dbReference type="GO" id="GO:0097108">
    <property type="term" value="F:hedgehog family protein binding"/>
    <property type="evidence" value="ECO:0007669"/>
    <property type="project" value="TreeGrafter"/>
</dbReference>
<reference evidence="7 8" key="2">
    <citation type="submission" date="2018-11" db="EMBL/GenBank/DDBJ databases">
        <authorList>
            <consortium name="Pathogen Informatics"/>
        </authorList>
    </citation>
    <scope>NUCLEOTIDE SEQUENCE [LARGE SCALE GENOMIC DNA]</scope>
</reference>
<comment type="similarity">
    <text evidence="2">Belongs to the patched family.</text>
</comment>
<sequence length="121" mass="13707">MSYYQFFTPVNERHYKGLVFLRAGFEQRSALSRNWTLSDICFKPPSPQLPQGPLTSLLTKLLERLIPCIWITPIDCFWEGSKPLGPSPPLNFGPDAQAFISSLPKGNITWRNLDPSAVLKE</sequence>
<accession>A0A183EN65</accession>
<keyword evidence="3" id="KW-0812">Transmembrane</keyword>
<evidence type="ECO:0000256" key="5">
    <source>
        <dbReference type="ARBA" id="ARBA00023136"/>
    </source>
</evidence>
<evidence type="ECO:0000256" key="4">
    <source>
        <dbReference type="ARBA" id="ARBA00022989"/>
    </source>
</evidence>
<dbReference type="GO" id="GO:0005886">
    <property type="term" value="C:plasma membrane"/>
    <property type="evidence" value="ECO:0007669"/>
    <property type="project" value="TreeGrafter"/>
</dbReference>
<organism evidence="9">
    <name type="scientific">Gongylonema pulchrum</name>
    <dbReference type="NCBI Taxonomy" id="637853"/>
    <lineage>
        <taxon>Eukaryota</taxon>
        <taxon>Metazoa</taxon>
        <taxon>Ecdysozoa</taxon>
        <taxon>Nematoda</taxon>
        <taxon>Chromadorea</taxon>
        <taxon>Rhabditida</taxon>
        <taxon>Spirurina</taxon>
        <taxon>Spiruromorpha</taxon>
        <taxon>Spiruroidea</taxon>
        <taxon>Gongylonematidae</taxon>
        <taxon>Gongylonema</taxon>
    </lineage>
</organism>
<evidence type="ECO:0000256" key="6">
    <source>
        <dbReference type="ARBA" id="ARBA00023180"/>
    </source>
</evidence>
<comment type="subcellular location">
    <subcellularLocation>
        <location evidence="1">Membrane</location>
        <topology evidence="1">Multi-pass membrane protein</topology>
    </subcellularLocation>
</comment>
<gene>
    <name evidence="7" type="ORF">GPUH_LOCUS22409</name>
</gene>
<dbReference type="EMBL" id="UYRT01095024">
    <property type="protein sequence ID" value="VDN39981.1"/>
    <property type="molecule type" value="Genomic_DNA"/>
</dbReference>
<evidence type="ECO:0000256" key="2">
    <source>
        <dbReference type="ARBA" id="ARBA00005585"/>
    </source>
</evidence>
<dbReference type="GO" id="GO:0005119">
    <property type="term" value="F:smoothened binding"/>
    <property type="evidence" value="ECO:0007669"/>
    <property type="project" value="TreeGrafter"/>
</dbReference>
<dbReference type="PANTHER" id="PTHR46022:SF6">
    <property type="entry name" value="PROTEIN PATCHED HOMOLOG 3"/>
    <property type="match status" value="1"/>
</dbReference>
<evidence type="ECO:0000313" key="8">
    <source>
        <dbReference type="Proteomes" id="UP000271098"/>
    </source>
</evidence>
<dbReference type="AlphaFoldDB" id="A0A183EN65"/>
<keyword evidence="4" id="KW-1133">Transmembrane helix</keyword>
<dbReference type="OrthoDB" id="5823224at2759"/>
<dbReference type="Proteomes" id="UP000271098">
    <property type="component" value="Unassembled WGS sequence"/>
</dbReference>
<reference evidence="9" key="1">
    <citation type="submission" date="2016-06" db="UniProtKB">
        <authorList>
            <consortium name="WormBaseParasite"/>
        </authorList>
    </citation>
    <scope>IDENTIFICATION</scope>
</reference>
<keyword evidence="6" id="KW-0325">Glycoprotein</keyword>
<dbReference type="PANTHER" id="PTHR46022">
    <property type="entry name" value="PROTEIN PATCHED"/>
    <property type="match status" value="1"/>
</dbReference>
<dbReference type="GO" id="GO:0008158">
    <property type="term" value="F:hedgehog receptor activity"/>
    <property type="evidence" value="ECO:0007669"/>
    <property type="project" value="TreeGrafter"/>
</dbReference>
<evidence type="ECO:0000313" key="9">
    <source>
        <dbReference type="WBParaSite" id="GPUH_0002243301-mRNA-1"/>
    </source>
</evidence>
<protein>
    <submittedName>
        <fullName evidence="9">Protein patched</fullName>
    </submittedName>
</protein>
<name>A0A183EN65_9BILA</name>
<dbReference type="GO" id="GO:0045879">
    <property type="term" value="P:negative regulation of smoothened signaling pathway"/>
    <property type="evidence" value="ECO:0007669"/>
    <property type="project" value="TreeGrafter"/>
</dbReference>
<keyword evidence="5" id="KW-0472">Membrane</keyword>
<evidence type="ECO:0000256" key="1">
    <source>
        <dbReference type="ARBA" id="ARBA00004141"/>
    </source>
</evidence>
<evidence type="ECO:0000256" key="3">
    <source>
        <dbReference type="ARBA" id="ARBA00022692"/>
    </source>
</evidence>
<proteinExistence type="inferred from homology"/>